<proteinExistence type="predicted"/>
<feature type="transmembrane region" description="Helical" evidence="3">
    <location>
        <begin position="273"/>
        <end position="293"/>
    </location>
</feature>
<keyword evidence="3" id="KW-0812">Transmembrane</keyword>
<dbReference type="EMBL" id="RQFP01000001">
    <property type="protein sequence ID" value="TGK95988.1"/>
    <property type="molecule type" value="Genomic_DNA"/>
</dbReference>
<dbReference type="PANTHER" id="PTHR43156">
    <property type="entry name" value="STAGE II SPORULATION PROTEIN E-RELATED"/>
    <property type="match status" value="1"/>
</dbReference>
<dbReference type="OrthoDB" id="311904at2"/>
<evidence type="ECO:0000313" key="5">
    <source>
        <dbReference type="EMBL" id="TGK95988.1"/>
    </source>
</evidence>
<dbReference type="RefSeq" id="WP_100789058.1">
    <property type="nucleotide sequence ID" value="NZ_NPDQ01000001.1"/>
</dbReference>
<comment type="caution">
    <text evidence="5">The sequence shown here is derived from an EMBL/GenBank/DDBJ whole genome shotgun (WGS) entry which is preliminary data.</text>
</comment>
<dbReference type="PANTHER" id="PTHR43156:SF2">
    <property type="entry name" value="STAGE II SPORULATION PROTEIN E"/>
    <property type="match status" value="1"/>
</dbReference>
<reference evidence="5" key="1">
    <citation type="journal article" date="2019" name="PLoS Negl. Trop. Dis.">
        <title>Revisiting the worldwide diversity of Leptospira species in the environment.</title>
        <authorList>
            <person name="Vincent A.T."/>
            <person name="Schiettekatte O."/>
            <person name="Bourhy P."/>
            <person name="Veyrier F.J."/>
            <person name="Picardeau M."/>
        </authorList>
    </citation>
    <scope>NUCLEOTIDE SEQUENCE [LARGE SCALE GENOMIC DNA]</scope>
    <source>
        <strain evidence="5">201800277</strain>
    </source>
</reference>
<organism evidence="5 6">
    <name type="scientific">Leptospira brenneri</name>
    <dbReference type="NCBI Taxonomy" id="2023182"/>
    <lineage>
        <taxon>Bacteria</taxon>
        <taxon>Pseudomonadati</taxon>
        <taxon>Spirochaetota</taxon>
        <taxon>Spirochaetia</taxon>
        <taxon>Leptospirales</taxon>
        <taxon>Leptospiraceae</taxon>
        <taxon>Leptospira</taxon>
    </lineage>
</organism>
<feature type="domain" description="PPM-type phosphatase" evidence="4">
    <location>
        <begin position="432"/>
        <end position="649"/>
    </location>
</feature>
<dbReference type="Pfam" id="PF07695">
    <property type="entry name" value="7TMR-DISM_7TM"/>
    <property type="match status" value="1"/>
</dbReference>
<dbReference type="Gene3D" id="3.60.40.10">
    <property type="entry name" value="PPM-type phosphatase domain"/>
    <property type="match status" value="1"/>
</dbReference>
<dbReference type="InterPro" id="IPR036457">
    <property type="entry name" value="PPM-type-like_dom_sf"/>
</dbReference>
<keyword evidence="3" id="KW-0472">Membrane</keyword>
<dbReference type="Proteomes" id="UP000297891">
    <property type="component" value="Unassembled WGS sequence"/>
</dbReference>
<keyword evidence="6" id="KW-1185">Reference proteome</keyword>
<dbReference type="GO" id="GO:0016791">
    <property type="term" value="F:phosphatase activity"/>
    <property type="evidence" value="ECO:0007669"/>
    <property type="project" value="TreeGrafter"/>
</dbReference>
<keyword evidence="1" id="KW-0378">Hydrolase</keyword>
<dbReference type="SUPFAM" id="SSF81606">
    <property type="entry name" value="PP2C-like"/>
    <property type="match status" value="1"/>
</dbReference>
<protein>
    <submittedName>
        <fullName evidence="5">Serine/threonine-protein phosphatase</fullName>
    </submittedName>
</protein>
<feature type="transmembrane region" description="Helical" evidence="3">
    <location>
        <begin position="212"/>
        <end position="236"/>
    </location>
</feature>
<dbReference type="SMART" id="SM00331">
    <property type="entry name" value="PP2C_SIG"/>
    <property type="match status" value="1"/>
</dbReference>
<evidence type="ECO:0000256" key="3">
    <source>
        <dbReference type="SAM" id="Phobius"/>
    </source>
</evidence>
<dbReference type="Pfam" id="PF07228">
    <property type="entry name" value="SpoIIE"/>
    <property type="match status" value="1"/>
</dbReference>
<sequence length="650" mass="75100">MKEVKSYKSIQTLSQLVLYLGFVVLYCGCLDLHSETKPDRQFQQSVYLLDRYYFWSSEEIKDPNSIPDNVWRKLEPNQLGLYPQENQFLYIKFSDQFVRQLKSPVLSIGIALEQFKLFQGSELVFESKLQDHIFPYIIPLNQNPSGTLILQFQSRYKSFIGMDREVYFKDHSQALIDLFLNNFSETFFAPILLILSILFLGFYFLRKKEIIFFNFSILLFSASLIEVLNGFVGFSLSQFSDFVVPLTYFNFAFFPFALLLFLIGIFPPFFRNLFKILAALHLIVFFISLVNNYENGISFLNSENDYDWIIVFEGIVAIFSSVYVLIKGNKNLRTITLGLLVIVIGGLHDILVDLELLNYGVRLIHYSFFLMLLLFGFYVFKHYWELLHSISRMNTELRNKNKELQRLIQIDKDLALANALQKSLLSSKYNEDEKIKIIGFSQNLESVGGDYFDHTKDSMGNWAILMADVSGHGISSAMVAAMSKMAFVGAGAYLQFPSRVFHSMNRHLVGKTKNLFITASYVFIDTESYTATFSNAGHPGFFLIRNSESDVIHLNVKGKPLGLFSHLPYDEETVKLQSGDKILLYTDGIFDLLNEVGQSFGEERLKSLLWDNRYQKFQDFAKVIQDSLFKFSVGWKYQMDDLSFLLVEIK</sequence>
<gene>
    <name evidence="5" type="ORF">EHQ30_05000</name>
</gene>
<dbReference type="InterPro" id="IPR011623">
    <property type="entry name" value="7TMR_DISM_rcpt_extracell_dom1"/>
</dbReference>
<evidence type="ECO:0000313" key="6">
    <source>
        <dbReference type="Proteomes" id="UP000297891"/>
    </source>
</evidence>
<evidence type="ECO:0000256" key="1">
    <source>
        <dbReference type="ARBA" id="ARBA00022801"/>
    </source>
</evidence>
<accession>A0A2M9Y668</accession>
<keyword evidence="3" id="KW-1133">Transmembrane helix</keyword>
<feature type="transmembrane region" description="Helical" evidence="3">
    <location>
        <begin position="333"/>
        <end position="351"/>
    </location>
</feature>
<feature type="transmembrane region" description="Helical" evidence="3">
    <location>
        <begin position="308"/>
        <end position="326"/>
    </location>
</feature>
<dbReference type="InterPro" id="IPR001932">
    <property type="entry name" value="PPM-type_phosphatase-like_dom"/>
</dbReference>
<dbReference type="AlphaFoldDB" id="A0A2M9Y668"/>
<evidence type="ECO:0000256" key="2">
    <source>
        <dbReference type="SAM" id="Coils"/>
    </source>
</evidence>
<keyword evidence="2" id="KW-0175">Coiled coil</keyword>
<feature type="transmembrane region" description="Helical" evidence="3">
    <location>
        <begin position="12"/>
        <end position="33"/>
    </location>
</feature>
<evidence type="ECO:0000259" key="4">
    <source>
        <dbReference type="SMART" id="SM00331"/>
    </source>
</evidence>
<name>A0A2M9Y668_9LEPT</name>
<feature type="transmembrane region" description="Helical" evidence="3">
    <location>
        <begin position="363"/>
        <end position="384"/>
    </location>
</feature>
<feature type="transmembrane region" description="Helical" evidence="3">
    <location>
        <begin position="248"/>
        <end position="266"/>
    </location>
</feature>
<dbReference type="InterPro" id="IPR052016">
    <property type="entry name" value="Bact_Sigma-Reg"/>
</dbReference>
<feature type="coiled-coil region" evidence="2">
    <location>
        <begin position="387"/>
        <end position="414"/>
    </location>
</feature>
<feature type="transmembrane region" description="Helical" evidence="3">
    <location>
        <begin position="187"/>
        <end position="205"/>
    </location>
</feature>